<dbReference type="PRINTS" id="PR00081">
    <property type="entry name" value="GDHRDH"/>
</dbReference>
<evidence type="ECO:0000313" key="4">
    <source>
        <dbReference type="EMBL" id="OXY94955.1"/>
    </source>
</evidence>
<organism evidence="4 5">
    <name type="scientific">Streptomyces diastatochromogenes</name>
    <dbReference type="NCBI Taxonomy" id="42236"/>
    <lineage>
        <taxon>Bacteria</taxon>
        <taxon>Bacillati</taxon>
        <taxon>Actinomycetota</taxon>
        <taxon>Actinomycetes</taxon>
        <taxon>Kitasatosporales</taxon>
        <taxon>Streptomycetaceae</taxon>
        <taxon>Streptomyces</taxon>
    </lineage>
</organism>
<dbReference type="InterPro" id="IPR020904">
    <property type="entry name" value="Sc_DH/Rdtase_CS"/>
</dbReference>
<dbReference type="AlphaFoldDB" id="A0A233SH31"/>
<reference evidence="4 5" key="1">
    <citation type="submission" date="2016-07" db="EMBL/GenBank/DDBJ databases">
        <title>Draft genome of Streptomyces diastatochromogenes.</title>
        <authorList>
            <person name="Podduturi R."/>
            <person name="Lukassen M.B."/>
            <person name="Clausen N."/>
            <person name="Nielsen J.L."/>
            <person name="Jorgensen N.O."/>
        </authorList>
    </citation>
    <scope>NUCLEOTIDE SEQUENCE [LARGE SCALE GENOMIC DNA]</scope>
    <source>
        <strain evidence="4 5">DSM 40608</strain>
    </source>
</reference>
<comment type="caution">
    <text evidence="4">The sequence shown here is derived from an EMBL/GenBank/DDBJ whole genome shotgun (WGS) entry which is preliminary data.</text>
</comment>
<dbReference type="NCBIfam" id="NF005559">
    <property type="entry name" value="PRK07231.1"/>
    <property type="match status" value="1"/>
</dbReference>
<name>A0A233SH31_STRDA</name>
<dbReference type="InterPro" id="IPR002347">
    <property type="entry name" value="SDR_fam"/>
</dbReference>
<dbReference type="InterPro" id="IPR057326">
    <property type="entry name" value="KR_dom"/>
</dbReference>
<sequence length="249" mass="25284">MRLSHKVAVVTGASKGIGAGIAQALAAEGASVVVNYASSRDAAQKVVAGIVEDGGKAVAVQGDVSKADEARGIAEAAVREFGGLDVLVNNSGVYEFADLAGVTEASFRRVFDIDVLGLILVTKEAVARMNDGGCVINISSLASTLNLPGSLVYSAAKHAVDGITYVLAKELAPRDIRVNGINPGLIETEGSRAAGFVGDARGESEFAADVDLGRAGTPQDIASIVTFLASGDSNWVTGQSIVANGVQVV</sequence>
<dbReference type="FunFam" id="3.40.50.720:FF:000084">
    <property type="entry name" value="Short-chain dehydrogenase reductase"/>
    <property type="match status" value="1"/>
</dbReference>
<gene>
    <name evidence="4" type="ORF">BEK98_17725</name>
</gene>
<keyword evidence="5" id="KW-1185">Reference proteome</keyword>
<dbReference type="SMART" id="SM00822">
    <property type="entry name" value="PKS_KR"/>
    <property type="match status" value="1"/>
</dbReference>
<dbReference type="PANTHER" id="PTHR43639">
    <property type="entry name" value="OXIDOREDUCTASE, SHORT-CHAIN DEHYDROGENASE/REDUCTASE FAMILY (AFU_ORTHOLOGUE AFUA_5G02870)"/>
    <property type="match status" value="1"/>
</dbReference>
<dbReference type="EMBL" id="MCGQ01000014">
    <property type="protein sequence ID" value="OXY94955.1"/>
    <property type="molecule type" value="Genomic_DNA"/>
</dbReference>
<proteinExistence type="inferred from homology"/>
<dbReference type="RefSeq" id="WP_094217590.1">
    <property type="nucleotide sequence ID" value="NZ_MCGQ01000014.1"/>
</dbReference>
<dbReference type="SUPFAM" id="SSF51735">
    <property type="entry name" value="NAD(P)-binding Rossmann-fold domains"/>
    <property type="match status" value="1"/>
</dbReference>
<evidence type="ECO:0000256" key="1">
    <source>
        <dbReference type="ARBA" id="ARBA00006484"/>
    </source>
</evidence>
<comment type="similarity">
    <text evidence="1">Belongs to the short-chain dehydrogenases/reductases (SDR) family.</text>
</comment>
<dbReference type="OrthoDB" id="9803333at2"/>
<dbReference type="Proteomes" id="UP000215483">
    <property type="component" value="Unassembled WGS sequence"/>
</dbReference>
<dbReference type="Pfam" id="PF13561">
    <property type="entry name" value="adh_short_C2"/>
    <property type="match status" value="1"/>
</dbReference>
<feature type="domain" description="Ketoreductase" evidence="3">
    <location>
        <begin position="6"/>
        <end position="189"/>
    </location>
</feature>
<dbReference type="PROSITE" id="PS00061">
    <property type="entry name" value="ADH_SHORT"/>
    <property type="match status" value="1"/>
</dbReference>
<dbReference type="PANTHER" id="PTHR43639:SF1">
    <property type="entry name" value="SHORT-CHAIN DEHYDROGENASE_REDUCTASE FAMILY PROTEIN"/>
    <property type="match status" value="1"/>
</dbReference>
<dbReference type="PRINTS" id="PR00080">
    <property type="entry name" value="SDRFAMILY"/>
</dbReference>
<keyword evidence="2" id="KW-0560">Oxidoreductase</keyword>
<evidence type="ECO:0000313" key="5">
    <source>
        <dbReference type="Proteomes" id="UP000215483"/>
    </source>
</evidence>
<evidence type="ECO:0000256" key="2">
    <source>
        <dbReference type="ARBA" id="ARBA00023002"/>
    </source>
</evidence>
<accession>A0A233SH31</accession>
<dbReference type="InterPro" id="IPR036291">
    <property type="entry name" value="NAD(P)-bd_dom_sf"/>
</dbReference>
<dbReference type="GO" id="GO:0016491">
    <property type="term" value="F:oxidoreductase activity"/>
    <property type="evidence" value="ECO:0007669"/>
    <property type="project" value="UniProtKB-KW"/>
</dbReference>
<dbReference type="Gene3D" id="3.40.50.720">
    <property type="entry name" value="NAD(P)-binding Rossmann-like Domain"/>
    <property type="match status" value="1"/>
</dbReference>
<evidence type="ECO:0000259" key="3">
    <source>
        <dbReference type="SMART" id="SM00822"/>
    </source>
</evidence>
<protein>
    <submittedName>
        <fullName evidence="4">Oxidoreductase</fullName>
    </submittedName>
</protein>